<evidence type="ECO:0000256" key="4">
    <source>
        <dbReference type="ARBA" id="ARBA00022989"/>
    </source>
</evidence>
<gene>
    <name evidence="7" type="ORF">U14_01700</name>
</gene>
<evidence type="ECO:0000256" key="5">
    <source>
        <dbReference type="ARBA" id="ARBA00023136"/>
    </source>
</evidence>
<dbReference type="CDD" id="cd06579">
    <property type="entry name" value="TM_PBP1_transp_AraH_like"/>
    <property type="match status" value="1"/>
</dbReference>
<feature type="transmembrane region" description="Helical" evidence="6">
    <location>
        <begin position="142"/>
        <end position="167"/>
    </location>
</feature>
<keyword evidence="5 6" id="KW-0472">Membrane</keyword>
<sequence length="345" mass="36438">MSALSAGTLRQQPDRSITIRATIKRLYIYVVLALIVLVFSLMKLDQVSFFERGHFLSPDSVINLLRTAVPILTLSGAFTLLMIAGYIDLSVGSAMSLSAVVFAWLILNGFSFLPAMLITLILGLLMGGLNGFFVLKLRITPVIATLISLNLFKGMALLIVPDGVSAIKSSAAKTMPAWINDYARKGVLFGMPAAFFVALVVIALLVIAQRKTLLGKYAAAIGGNRAAAELSGINVVKTAWLLYIIVGFFAALAGIARASYMSLGDPLSGDGMELDCIIAVLLGGTAFSGGEGSVAKTIVGALIIMCVTIGLMTVIPAYWQVVAKGSVLLGAVVLNHLLVRETKKA</sequence>
<evidence type="ECO:0000313" key="8">
    <source>
        <dbReference type="Proteomes" id="UP000030700"/>
    </source>
</evidence>
<dbReference type="InterPro" id="IPR001851">
    <property type="entry name" value="ABC_transp_permease"/>
</dbReference>
<proteinExistence type="predicted"/>
<dbReference type="AlphaFoldDB" id="A0A0S6VSQ8"/>
<reference evidence="7 8" key="1">
    <citation type="journal article" date="2015" name="PeerJ">
        <title>First genomic representation of candidate bacterial phylum KSB3 points to enhanced environmental sensing as a trigger of wastewater bulking.</title>
        <authorList>
            <person name="Sekiguchi Y."/>
            <person name="Ohashi A."/>
            <person name="Parks D.H."/>
            <person name="Yamauchi T."/>
            <person name="Tyson G.W."/>
            <person name="Hugenholtz P."/>
        </authorList>
    </citation>
    <scope>NUCLEOTIDE SEQUENCE [LARGE SCALE GENOMIC DNA]</scope>
</reference>
<dbReference type="EMBL" id="DF820456">
    <property type="protein sequence ID" value="GAK50469.1"/>
    <property type="molecule type" value="Genomic_DNA"/>
</dbReference>
<keyword evidence="4 6" id="KW-1133">Transmembrane helix</keyword>
<dbReference type="HOGENOM" id="CLU_028880_3_2_0"/>
<evidence type="ECO:0000313" key="7">
    <source>
        <dbReference type="EMBL" id="GAK50469.1"/>
    </source>
</evidence>
<protein>
    <submittedName>
        <fullName evidence="7">Ribose ABC transporter permease</fullName>
    </submittedName>
</protein>
<dbReference type="Proteomes" id="UP000030700">
    <property type="component" value="Unassembled WGS sequence"/>
</dbReference>
<keyword evidence="2" id="KW-1003">Cell membrane</keyword>
<keyword evidence="3 6" id="KW-0812">Transmembrane</keyword>
<comment type="subcellular location">
    <subcellularLocation>
        <location evidence="1">Cell membrane</location>
        <topology evidence="1">Multi-pass membrane protein</topology>
    </subcellularLocation>
</comment>
<dbReference type="STRING" id="1499966.U14_01700"/>
<feature type="transmembrane region" description="Helical" evidence="6">
    <location>
        <begin position="187"/>
        <end position="208"/>
    </location>
</feature>
<dbReference type="Pfam" id="PF02653">
    <property type="entry name" value="BPD_transp_2"/>
    <property type="match status" value="1"/>
</dbReference>
<evidence type="ECO:0000256" key="1">
    <source>
        <dbReference type="ARBA" id="ARBA00004651"/>
    </source>
</evidence>
<dbReference type="GO" id="GO:0005886">
    <property type="term" value="C:plasma membrane"/>
    <property type="evidence" value="ECO:0007669"/>
    <property type="project" value="UniProtKB-SubCell"/>
</dbReference>
<feature type="transmembrane region" description="Helical" evidence="6">
    <location>
        <begin position="240"/>
        <end position="260"/>
    </location>
</feature>
<dbReference type="GO" id="GO:0022857">
    <property type="term" value="F:transmembrane transporter activity"/>
    <property type="evidence" value="ECO:0007669"/>
    <property type="project" value="InterPro"/>
</dbReference>
<accession>A0A0S6VSQ8</accession>
<feature type="transmembrane region" description="Helical" evidence="6">
    <location>
        <begin position="64"/>
        <end position="82"/>
    </location>
</feature>
<dbReference type="PANTHER" id="PTHR32196">
    <property type="entry name" value="ABC TRANSPORTER PERMEASE PROTEIN YPHD-RELATED-RELATED"/>
    <property type="match status" value="1"/>
</dbReference>
<evidence type="ECO:0000256" key="2">
    <source>
        <dbReference type="ARBA" id="ARBA00022475"/>
    </source>
</evidence>
<feature type="transmembrane region" description="Helical" evidence="6">
    <location>
        <begin position="297"/>
        <end position="315"/>
    </location>
</feature>
<keyword evidence="8" id="KW-1185">Reference proteome</keyword>
<feature type="transmembrane region" description="Helical" evidence="6">
    <location>
        <begin position="272"/>
        <end position="290"/>
    </location>
</feature>
<name>A0A0S6VSQ8_9BACT</name>
<evidence type="ECO:0000256" key="6">
    <source>
        <dbReference type="SAM" id="Phobius"/>
    </source>
</evidence>
<organism evidence="7 8">
    <name type="scientific">Candidatus Moduliflexus flocculans</name>
    <dbReference type="NCBI Taxonomy" id="1499966"/>
    <lineage>
        <taxon>Bacteria</taxon>
        <taxon>Candidatus Moduliflexota</taxon>
        <taxon>Candidatus Moduliflexia</taxon>
        <taxon>Candidatus Moduliflexales</taxon>
        <taxon>Candidatus Moduliflexaceae</taxon>
    </lineage>
</organism>
<feature type="transmembrane region" description="Helical" evidence="6">
    <location>
        <begin position="113"/>
        <end position="135"/>
    </location>
</feature>
<evidence type="ECO:0000256" key="3">
    <source>
        <dbReference type="ARBA" id="ARBA00022692"/>
    </source>
</evidence>
<feature type="transmembrane region" description="Helical" evidence="6">
    <location>
        <begin position="26"/>
        <end position="44"/>
    </location>
</feature>
<feature type="transmembrane region" description="Helical" evidence="6">
    <location>
        <begin position="89"/>
        <end position="107"/>
    </location>
</feature>